<evidence type="ECO:0000313" key="2">
    <source>
        <dbReference type="EMBL" id="TCD67717.1"/>
    </source>
</evidence>
<dbReference type="SUPFAM" id="SSF53474">
    <property type="entry name" value="alpha/beta-Hydrolases"/>
    <property type="match status" value="1"/>
</dbReference>
<dbReference type="InterPro" id="IPR029058">
    <property type="entry name" value="AB_hydrolase_fold"/>
</dbReference>
<dbReference type="GO" id="GO:0008236">
    <property type="term" value="F:serine-type peptidase activity"/>
    <property type="evidence" value="ECO:0007669"/>
    <property type="project" value="InterPro"/>
</dbReference>
<gene>
    <name evidence="2" type="ORF">EIP91_012014</name>
</gene>
<accession>A0A4V2MWV2</accession>
<dbReference type="Pfam" id="PF00326">
    <property type="entry name" value="Peptidase_S9"/>
    <property type="match status" value="1"/>
</dbReference>
<dbReference type="Proteomes" id="UP000292702">
    <property type="component" value="Unassembled WGS sequence"/>
</dbReference>
<dbReference type="PANTHER" id="PTHR43056">
    <property type="entry name" value="PEPTIDASE S9 PROLYL OLIGOPEPTIDASE"/>
    <property type="match status" value="1"/>
</dbReference>
<dbReference type="Gene3D" id="2.120.10.30">
    <property type="entry name" value="TolB, C-terminal domain"/>
    <property type="match status" value="1"/>
</dbReference>
<evidence type="ECO:0000259" key="1">
    <source>
        <dbReference type="Pfam" id="PF00326"/>
    </source>
</evidence>
<dbReference type="InterPro" id="IPR011042">
    <property type="entry name" value="6-blade_b-propeller_TolB-like"/>
</dbReference>
<dbReference type="OrthoDB" id="43744at2759"/>
<dbReference type="AlphaFoldDB" id="A0A4V2MWV2"/>
<dbReference type="SUPFAM" id="SSF82171">
    <property type="entry name" value="DPP6 N-terminal domain-like"/>
    <property type="match status" value="1"/>
</dbReference>
<dbReference type="Gene3D" id="3.40.50.1820">
    <property type="entry name" value="alpha/beta hydrolase"/>
    <property type="match status" value="1"/>
</dbReference>
<name>A0A4V2MWV2_9APHY</name>
<keyword evidence="3" id="KW-1185">Reference proteome</keyword>
<feature type="domain" description="Peptidase S9 prolyl oligopeptidase catalytic" evidence="1">
    <location>
        <begin position="443"/>
        <end position="653"/>
    </location>
</feature>
<dbReference type="STRING" id="92696.A0A4V2MWV2"/>
<dbReference type="GO" id="GO:0006508">
    <property type="term" value="P:proteolysis"/>
    <property type="evidence" value="ECO:0007669"/>
    <property type="project" value="InterPro"/>
</dbReference>
<dbReference type="InterPro" id="IPR050585">
    <property type="entry name" value="Xaa-Pro_dipeptidyl-ppase/CocE"/>
</dbReference>
<dbReference type="InterPro" id="IPR001375">
    <property type="entry name" value="Peptidase_S9_cat"/>
</dbReference>
<evidence type="ECO:0000313" key="3">
    <source>
        <dbReference type="Proteomes" id="UP000292702"/>
    </source>
</evidence>
<dbReference type="EMBL" id="RWJN01000088">
    <property type="protein sequence ID" value="TCD67717.1"/>
    <property type="molecule type" value="Genomic_DNA"/>
</dbReference>
<organism evidence="2 3">
    <name type="scientific">Steccherinum ochraceum</name>
    <dbReference type="NCBI Taxonomy" id="92696"/>
    <lineage>
        <taxon>Eukaryota</taxon>
        <taxon>Fungi</taxon>
        <taxon>Dikarya</taxon>
        <taxon>Basidiomycota</taxon>
        <taxon>Agaricomycotina</taxon>
        <taxon>Agaricomycetes</taxon>
        <taxon>Polyporales</taxon>
        <taxon>Steccherinaceae</taxon>
        <taxon>Steccherinum</taxon>
    </lineage>
</organism>
<reference evidence="2 3" key="1">
    <citation type="submission" date="2018-11" db="EMBL/GenBank/DDBJ databases">
        <title>Genome assembly of Steccherinum ochraceum LE-BIN_3174, the white-rot fungus of the Steccherinaceae family (The Residual Polyporoid clade, Polyporales, Basidiomycota).</title>
        <authorList>
            <person name="Fedorova T.V."/>
            <person name="Glazunova O.A."/>
            <person name="Landesman E.O."/>
            <person name="Moiseenko K.V."/>
            <person name="Psurtseva N.V."/>
            <person name="Savinova O.S."/>
            <person name="Shakhova N.V."/>
            <person name="Tyazhelova T.V."/>
            <person name="Vasina D.V."/>
        </authorList>
    </citation>
    <scope>NUCLEOTIDE SEQUENCE [LARGE SCALE GENOMIC DNA]</scope>
    <source>
        <strain evidence="2 3">LE-BIN_3174</strain>
    </source>
</reference>
<comment type="caution">
    <text evidence="2">The sequence shown here is derived from an EMBL/GenBank/DDBJ whole genome shotgun (WGS) entry which is preliminary data.</text>
</comment>
<proteinExistence type="predicted"/>
<sequence length="656" mass="71527">MVTTASYGTWKSPITADSIIENSASIDDVIVDPVTSAIYHIESRPNEGGRNVLIKTEGNTDLFGEGWNCRTGVEEYGGGAATAHNGVIYFSNFKDGRVYALKEGGQPEAITPENSAQRFADFAIHPTQNHIIVAVLEDHTQPEPANVVTSLCFINTHTKTVHPLVSGVDFYAAPAFSPDGNHLVWQQWKHPDMPWEGGEIHVGPVTYNASSQSISVTNSHHVAGKHSEASAAYPFWINNDTFVFTVDVSGFQNPWTYTLSTKKSAPILPQPRDEEFSLPGWQLGASYGVVAHPGDDTTHSTVLFSAFKDGRSRLYLLTLHSGAIEELACPYVAIANVRRVADGHVVFVGGKVDEGATLVQCSVKDYAAPHFTVLSGATKSSFSPAFFSKPQSITLHTDEKEPLYVLYYPPTNPEYEAPEGERPPAIVSVHGGPTSHERQGLKMTVQYFTSRGWAWIGVDYGGSSGHGRKYIERLKGNWGVVDTRDCVLAAQQLASASHALIDPKRTAIRGGSSGGYTVLETLCLYPDAFAAGTSLYGISDLVKLAEFTHKFESQYMAKLLGGFVTDEKVRKVYVERSPVNNAGRIRSPLLIEQGSLDAVVPPAQAEDIVKSIKANGGSVEYVVFEGEGHGWRKAENIKAALEKEREFYERIFKLNA</sequence>
<protein>
    <recommendedName>
        <fullName evidence="1">Peptidase S9 prolyl oligopeptidase catalytic domain-containing protein</fullName>
    </recommendedName>
</protein>
<dbReference type="PANTHER" id="PTHR43056:SF5">
    <property type="entry name" value="PEPTIDASE S9 PROLYL OLIGOPEPTIDASE CATALYTIC DOMAIN-CONTAINING PROTEIN"/>
    <property type="match status" value="1"/>
</dbReference>